<name>A0ABR4IE23_9EURO</name>
<feature type="chain" id="PRO_5047208494" evidence="2">
    <location>
        <begin position="20"/>
        <end position="336"/>
    </location>
</feature>
<dbReference type="SUPFAM" id="SSF75005">
    <property type="entry name" value="Arabinanase/levansucrase/invertase"/>
    <property type="match status" value="1"/>
</dbReference>
<gene>
    <name evidence="3" type="ORF">BJY01DRAFT_256122</name>
</gene>
<proteinExistence type="predicted"/>
<evidence type="ECO:0000313" key="4">
    <source>
        <dbReference type="Proteomes" id="UP001610446"/>
    </source>
</evidence>
<dbReference type="EMBL" id="JBFXLU010000462">
    <property type="protein sequence ID" value="KAL2826020.1"/>
    <property type="molecule type" value="Genomic_DNA"/>
</dbReference>
<accession>A0ABR4IE23</accession>
<organism evidence="3 4">
    <name type="scientific">Aspergillus pseudoustus</name>
    <dbReference type="NCBI Taxonomy" id="1810923"/>
    <lineage>
        <taxon>Eukaryota</taxon>
        <taxon>Fungi</taxon>
        <taxon>Dikarya</taxon>
        <taxon>Ascomycota</taxon>
        <taxon>Pezizomycotina</taxon>
        <taxon>Eurotiomycetes</taxon>
        <taxon>Eurotiomycetidae</taxon>
        <taxon>Eurotiales</taxon>
        <taxon>Aspergillaceae</taxon>
        <taxon>Aspergillus</taxon>
        <taxon>Aspergillus subgen. Nidulantes</taxon>
    </lineage>
</organism>
<evidence type="ECO:0000256" key="2">
    <source>
        <dbReference type="SAM" id="SignalP"/>
    </source>
</evidence>
<dbReference type="Gene3D" id="2.115.10.20">
    <property type="entry name" value="Glycosyl hydrolase domain, family 43"/>
    <property type="match status" value="1"/>
</dbReference>
<keyword evidence="4" id="KW-1185">Reference proteome</keyword>
<dbReference type="PANTHER" id="PTHR43301">
    <property type="entry name" value="ARABINAN ENDO-1,5-ALPHA-L-ARABINOSIDASE"/>
    <property type="match status" value="1"/>
</dbReference>
<comment type="caution">
    <text evidence="3">The sequence shown here is derived from an EMBL/GenBank/DDBJ whole genome shotgun (WGS) entry which is preliminary data.</text>
</comment>
<dbReference type="CDD" id="cd08983">
    <property type="entry name" value="GH43_Bt3655-like"/>
    <property type="match status" value="1"/>
</dbReference>
<sequence>MIILSSLLAGLSILTGATGAVLPKPCPDEPYVGYLLSTFTDPDPRVFWHLSNASDPLGFAPLNGGEPVLGSTVGTEAVRDIFLTANADRSEYFIVATDLDINVPGFTWSSAVRWGSRGLVVWRSTNLVDWSEPVLSIIEAPEAGMAWAPSVIFNSTENQFYIFWASRLYSPTDTNHTGSPTGLNRIRYATTADFTTFSAPADYHALDTESIPLIDQEFLYLGEPGHYARFFKDETVAWVYEEISTSGIFGEWERVPGYVVESVYEGPAAFADVNVPGRYYLLLDNYGEYDAWQTDSIEAPGSWARAERELPGGLKHGNVFPITQMEWDGIVERFGV</sequence>
<dbReference type="InterPro" id="IPR023296">
    <property type="entry name" value="Glyco_hydro_beta-prop_sf"/>
</dbReference>
<evidence type="ECO:0000313" key="3">
    <source>
        <dbReference type="EMBL" id="KAL2826020.1"/>
    </source>
</evidence>
<keyword evidence="1 2" id="KW-0732">Signal</keyword>
<dbReference type="Proteomes" id="UP001610446">
    <property type="component" value="Unassembled WGS sequence"/>
</dbReference>
<dbReference type="PANTHER" id="PTHR43301:SF8">
    <property type="entry name" value="ARABINOSIDASE-RELATED"/>
    <property type="match status" value="1"/>
</dbReference>
<evidence type="ECO:0000256" key="1">
    <source>
        <dbReference type="ARBA" id="ARBA00022729"/>
    </source>
</evidence>
<feature type="signal peptide" evidence="2">
    <location>
        <begin position="1"/>
        <end position="19"/>
    </location>
</feature>
<dbReference type="InterPro" id="IPR050727">
    <property type="entry name" value="GH43_arabinanases"/>
</dbReference>
<protein>
    <submittedName>
        <fullName evidence="3">Arabinosidase</fullName>
    </submittedName>
</protein>
<reference evidence="3 4" key="1">
    <citation type="submission" date="2024-07" db="EMBL/GenBank/DDBJ databases">
        <title>Section-level genome sequencing and comparative genomics of Aspergillus sections Usti and Cavernicolus.</title>
        <authorList>
            <consortium name="Lawrence Berkeley National Laboratory"/>
            <person name="Nybo J.L."/>
            <person name="Vesth T.C."/>
            <person name="Theobald S."/>
            <person name="Frisvad J.C."/>
            <person name="Larsen T.O."/>
            <person name="Kjaerboelling I."/>
            <person name="Rothschild-Mancinelli K."/>
            <person name="Lyhne E.K."/>
            <person name="Kogle M.E."/>
            <person name="Barry K."/>
            <person name="Clum A."/>
            <person name="Na H."/>
            <person name="Ledsgaard L."/>
            <person name="Lin J."/>
            <person name="Lipzen A."/>
            <person name="Kuo A."/>
            <person name="Riley R."/>
            <person name="Mondo S."/>
            <person name="Labutti K."/>
            <person name="Haridas S."/>
            <person name="Pangalinan J."/>
            <person name="Salamov A.A."/>
            <person name="Simmons B.A."/>
            <person name="Magnuson J.K."/>
            <person name="Chen J."/>
            <person name="Drula E."/>
            <person name="Henrissat B."/>
            <person name="Wiebenga A."/>
            <person name="Lubbers R.J."/>
            <person name="Gomes A.C."/>
            <person name="Makela M.R."/>
            <person name="Stajich J."/>
            <person name="Grigoriev I.V."/>
            <person name="Mortensen U.H."/>
            <person name="De Vries R.P."/>
            <person name="Baker S.E."/>
            <person name="Andersen M.R."/>
        </authorList>
    </citation>
    <scope>NUCLEOTIDE SEQUENCE [LARGE SCALE GENOMIC DNA]</scope>
    <source>
        <strain evidence="3 4">CBS 123904</strain>
    </source>
</reference>